<dbReference type="Proteomes" id="UP000010321">
    <property type="component" value="Unassembled WGS sequence"/>
</dbReference>
<keyword evidence="2" id="KW-1185">Reference proteome</keyword>
<evidence type="ECO:0000313" key="2">
    <source>
        <dbReference type="Proteomes" id="UP000010321"/>
    </source>
</evidence>
<evidence type="ECO:0000313" key="1">
    <source>
        <dbReference type="EMBL" id="EGF50854.1"/>
    </source>
</evidence>
<gene>
    <name evidence="1" type="ORF">HMPREF9445_02448</name>
</gene>
<organism evidence="1 2">
    <name type="scientific">Bacteroides clarus YIT 12056</name>
    <dbReference type="NCBI Taxonomy" id="762984"/>
    <lineage>
        <taxon>Bacteria</taxon>
        <taxon>Pseudomonadati</taxon>
        <taxon>Bacteroidota</taxon>
        <taxon>Bacteroidia</taxon>
        <taxon>Bacteroidales</taxon>
        <taxon>Bacteroidaceae</taxon>
        <taxon>Bacteroides</taxon>
    </lineage>
</organism>
<sequence length="51" mass="5733">MLLIGINSYGLTYKVLIVLKKRKKDLSITNKRGTFVPDYSAPGLIKCFLSD</sequence>
<protein>
    <submittedName>
        <fullName evidence="1">Uncharacterized protein</fullName>
    </submittedName>
</protein>
<name>A0ABN0CM23_9BACE</name>
<proteinExistence type="predicted"/>
<comment type="caution">
    <text evidence="1">The sequence shown here is derived from an EMBL/GenBank/DDBJ whole genome shotgun (WGS) entry which is preliminary data.</text>
</comment>
<accession>A0ABN0CM23</accession>
<dbReference type="EMBL" id="AFBM01000028">
    <property type="protein sequence ID" value="EGF50854.1"/>
    <property type="molecule type" value="Genomic_DNA"/>
</dbReference>
<reference evidence="1 2" key="1">
    <citation type="submission" date="2011-02" db="EMBL/GenBank/DDBJ databases">
        <authorList>
            <person name="Weinstock G."/>
            <person name="Sodergren E."/>
            <person name="Clifton S."/>
            <person name="Fulton L."/>
            <person name="Fulton B."/>
            <person name="Courtney L."/>
            <person name="Fronick C."/>
            <person name="Harrison M."/>
            <person name="Strong C."/>
            <person name="Farmer C."/>
            <person name="Delahaunty K."/>
            <person name="Markovic C."/>
            <person name="Hall O."/>
            <person name="Minx P."/>
            <person name="Tomlinson C."/>
            <person name="Mitreva M."/>
            <person name="Hou S."/>
            <person name="Chen J."/>
            <person name="Wollam A."/>
            <person name="Pepin K.H."/>
            <person name="Johnson M."/>
            <person name="Bhonagiri V."/>
            <person name="Zhang X."/>
            <person name="Suruliraj S."/>
            <person name="Warren W."/>
            <person name="Chinwalla A."/>
            <person name="Mardis E.R."/>
            <person name="Wilson R.K."/>
        </authorList>
    </citation>
    <scope>NUCLEOTIDE SEQUENCE [LARGE SCALE GENOMIC DNA]</scope>
    <source>
        <strain evidence="1 2">YIT 12056</strain>
    </source>
</reference>